<sequence>MRLETDKNQLIVELTQFEEQLKTKYPKYAQLSKVQTIGAKEGAPLLPADAVLISYLVNKNDVLARNSLTRKRLGKLPTVPLFFQKSKARHSTPIWKNATSKKESTQQ</sequence>
<keyword evidence="3" id="KW-1185">Reference proteome</keyword>
<dbReference type="AlphaFoldDB" id="A0A4E0QRU9"/>
<dbReference type="Proteomes" id="UP000030428">
    <property type="component" value="Unassembled WGS sequence"/>
</dbReference>
<evidence type="ECO:0000256" key="1">
    <source>
        <dbReference type="SAM" id="MobiDB-lite"/>
    </source>
</evidence>
<reference evidence="2 3" key="1">
    <citation type="journal article" date="2016" name="Front. Microbiol.">
        <title>Single-Cell (Meta-)Genomics of a Dimorphic Candidatus Thiomargarita nelsonii Reveals Genomic Plasticity.</title>
        <authorList>
            <person name="Flood B.E."/>
            <person name="Fliss P."/>
            <person name="Jones D.S."/>
            <person name="Dick G.J."/>
            <person name="Jain S."/>
            <person name="Kaster A.K."/>
            <person name="Winkel M."/>
            <person name="Mussmann M."/>
            <person name="Bailey J."/>
        </authorList>
    </citation>
    <scope>NUCLEOTIDE SEQUENCE [LARGE SCALE GENOMIC DNA]</scope>
    <source>
        <strain evidence="2">Hydrate Ridge</strain>
    </source>
</reference>
<evidence type="ECO:0000313" key="3">
    <source>
        <dbReference type="Proteomes" id="UP000030428"/>
    </source>
</evidence>
<dbReference type="EMBL" id="JSZA02000013">
    <property type="protein sequence ID" value="TGO03539.1"/>
    <property type="molecule type" value="Genomic_DNA"/>
</dbReference>
<organism evidence="2 3">
    <name type="scientific">Candidatus Thiomargarita nelsonii</name>
    <dbReference type="NCBI Taxonomy" id="1003181"/>
    <lineage>
        <taxon>Bacteria</taxon>
        <taxon>Pseudomonadati</taxon>
        <taxon>Pseudomonadota</taxon>
        <taxon>Gammaproteobacteria</taxon>
        <taxon>Thiotrichales</taxon>
        <taxon>Thiotrichaceae</taxon>
        <taxon>Thiomargarita</taxon>
    </lineage>
</organism>
<accession>A0A4E0QRU9</accession>
<gene>
    <name evidence="2" type="ORF">PN36_04860</name>
</gene>
<comment type="caution">
    <text evidence="2">The sequence shown here is derived from an EMBL/GenBank/DDBJ whole genome shotgun (WGS) entry which is preliminary data.</text>
</comment>
<proteinExistence type="predicted"/>
<protein>
    <submittedName>
        <fullName evidence="2">Uncharacterized protein</fullName>
    </submittedName>
</protein>
<feature type="region of interest" description="Disordered" evidence="1">
    <location>
        <begin position="88"/>
        <end position="107"/>
    </location>
</feature>
<evidence type="ECO:0000313" key="2">
    <source>
        <dbReference type="EMBL" id="TGO03539.1"/>
    </source>
</evidence>
<name>A0A4E0QRU9_9GAMM</name>